<name>A0A1A8T2Q6_9GAMM</name>
<dbReference type="RefSeq" id="WP_175365246.1">
    <property type="nucleotide sequence ID" value="NZ_FLOB01000001.1"/>
</dbReference>
<dbReference type="Gene3D" id="3.30.450.20">
    <property type="entry name" value="PAS domain"/>
    <property type="match status" value="1"/>
</dbReference>
<dbReference type="STRING" id="1792290.MSP8886_00482"/>
<dbReference type="Proteomes" id="UP000092544">
    <property type="component" value="Unassembled WGS sequence"/>
</dbReference>
<dbReference type="InterPro" id="IPR000014">
    <property type="entry name" value="PAS"/>
</dbReference>
<evidence type="ECO:0000313" key="2">
    <source>
        <dbReference type="EMBL" id="SBS26046.1"/>
    </source>
</evidence>
<dbReference type="InterPro" id="IPR035965">
    <property type="entry name" value="PAS-like_dom_sf"/>
</dbReference>
<gene>
    <name evidence="2" type="primary">bdlA_1</name>
    <name evidence="2" type="ORF">MSP8886_00482</name>
</gene>
<feature type="domain" description="PAS" evidence="1">
    <location>
        <begin position="21"/>
        <end position="68"/>
    </location>
</feature>
<dbReference type="EMBL" id="FLOB01000001">
    <property type="protein sequence ID" value="SBS26046.1"/>
    <property type="molecule type" value="Genomic_DNA"/>
</dbReference>
<organism evidence="2 3">
    <name type="scientific">Marinomonas spartinae</name>
    <dbReference type="NCBI Taxonomy" id="1792290"/>
    <lineage>
        <taxon>Bacteria</taxon>
        <taxon>Pseudomonadati</taxon>
        <taxon>Pseudomonadota</taxon>
        <taxon>Gammaproteobacteria</taxon>
        <taxon>Oceanospirillales</taxon>
        <taxon>Oceanospirillaceae</taxon>
        <taxon>Marinomonas</taxon>
    </lineage>
</organism>
<sequence>MMLFLSSKKLSNSSEADINLKNNELTLELDSIKSNTAYISFNSDGIILDANKKFLSTVGYSLDEIVGKHHKIFCQEDYIKTHEYQ</sequence>
<dbReference type="SUPFAM" id="SSF55785">
    <property type="entry name" value="PYP-like sensor domain (PAS domain)"/>
    <property type="match status" value="1"/>
</dbReference>
<dbReference type="CDD" id="cd00130">
    <property type="entry name" value="PAS"/>
    <property type="match status" value="1"/>
</dbReference>
<dbReference type="NCBIfam" id="TIGR00229">
    <property type="entry name" value="sensory_box"/>
    <property type="match status" value="1"/>
</dbReference>
<dbReference type="AlphaFoldDB" id="A0A1A8T2Q6"/>
<proteinExistence type="predicted"/>
<reference evidence="2 3" key="1">
    <citation type="submission" date="2016-06" db="EMBL/GenBank/DDBJ databases">
        <authorList>
            <person name="Kjaerup R.B."/>
            <person name="Dalgaard T.S."/>
            <person name="Juul-Madsen H.R."/>
        </authorList>
    </citation>
    <scope>NUCLEOTIDE SEQUENCE [LARGE SCALE GENOMIC DNA]</scope>
    <source>
        <strain evidence="2 3">CECT 8886</strain>
    </source>
</reference>
<keyword evidence="3" id="KW-1185">Reference proteome</keyword>
<evidence type="ECO:0000313" key="3">
    <source>
        <dbReference type="Proteomes" id="UP000092544"/>
    </source>
</evidence>
<dbReference type="PROSITE" id="PS50112">
    <property type="entry name" value="PAS"/>
    <property type="match status" value="1"/>
</dbReference>
<accession>A0A1A8T2Q6</accession>
<protein>
    <submittedName>
        <fullName evidence="2">Biofilm dispersion protein BdlA</fullName>
    </submittedName>
</protein>
<evidence type="ECO:0000259" key="1">
    <source>
        <dbReference type="PROSITE" id="PS50112"/>
    </source>
</evidence>